<dbReference type="Gene3D" id="3.40.50.720">
    <property type="entry name" value="NAD(P)-binding Rossmann-like Domain"/>
    <property type="match status" value="2"/>
</dbReference>
<keyword evidence="4" id="KW-1185">Reference proteome</keyword>
<dbReference type="OrthoDB" id="37659at2759"/>
<gene>
    <name evidence="3" type="ORF">AJ80_01935</name>
</gene>
<reference evidence="3 4" key="1">
    <citation type="submission" date="2017-10" db="EMBL/GenBank/DDBJ databases">
        <title>Comparative genomics in systemic dimorphic fungi from Ajellomycetaceae.</title>
        <authorList>
            <person name="Munoz J.F."/>
            <person name="Mcewen J.G."/>
            <person name="Clay O.K."/>
            <person name="Cuomo C.A."/>
        </authorList>
    </citation>
    <scope>NUCLEOTIDE SEQUENCE [LARGE SCALE GENOMIC DNA]</scope>
    <source>
        <strain evidence="3 4">UAMH7299</strain>
    </source>
</reference>
<evidence type="ECO:0000313" key="4">
    <source>
        <dbReference type="Proteomes" id="UP000224634"/>
    </source>
</evidence>
<evidence type="ECO:0000256" key="2">
    <source>
        <dbReference type="ARBA" id="ARBA00023002"/>
    </source>
</evidence>
<comment type="similarity">
    <text evidence="1">Belongs to the short-chain dehydrogenases/reductases (SDR) family.</text>
</comment>
<evidence type="ECO:0008006" key="5">
    <source>
        <dbReference type="Google" id="ProtNLM"/>
    </source>
</evidence>
<sequence length="301" mass="32848">MTTITTTQASSSSFKAHIDKMRRGVNRVWSALKCFRPDVIVEGKIAEKADIAKRLPDIINTSNSYDKASGIGLAAAKALAARGDWSIHLIDINKERGPQAVAQLGRYIPQRRRVRLYLAFLRLRKHLQEHTGDGPPPEPNYSTMDVNLRGAMNMAYLALHYFKHSKGYPKDANLLFTASSAGVYFSEASPIYSASKHGVIGLMQALNGAFFDEDEAAVPAQAFTPTEIISNVVTTLIDGGELVDSKDLRVEGANLRGHSVEFSGENFYIRGAADFSDPLMEAIVGYTSLKAQKGGLVQEGL</sequence>
<dbReference type="STRING" id="1447883.A0A2B7Z0T7"/>
<dbReference type="GO" id="GO:0005737">
    <property type="term" value="C:cytoplasm"/>
    <property type="evidence" value="ECO:0007669"/>
    <property type="project" value="TreeGrafter"/>
</dbReference>
<dbReference type="AlphaFoldDB" id="A0A2B7Z0T7"/>
<dbReference type="InterPro" id="IPR036291">
    <property type="entry name" value="NAD(P)-bd_dom_sf"/>
</dbReference>
<dbReference type="PANTHER" id="PTHR44229">
    <property type="entry name" value="15-HYDROXYPROSTAGLANDIN DEHYDROGENASE [NAD(+)]"/>
    <property type="match status" value="1"/>
</dbReference>
<evidence type="ECO:0000313" key="3">
    <source>
        <dbReference type="EMBL" id="PGH26437.1"/>
    </source>
</evidence>
<protein>
    <recommendedName>
        <fullName evidence="5">NAD(P)-binding protein</fullName>
    </recommendedName>
</protein>
<dbReference type="PANTHER" id="PTHR44229:SF4">
    <property type="entry name" value="15-HYDROXYPROSTAGLANDIN DEHYDROGENASE [NAD(+)]"/>
    <property type="match status" value="1"/>
</dbReference>
<organism evidence="3 4">
    <name type="scientific">Polytolypa hystricis (strain UAMH7299)</name>
    <dbReference type="NCBI Taxonomy" id="1447883"/>
    <lineage>
        <taxon>Eukaryota</taxon>
        <taxon>Fungi</taxon>
        <taxon>Dikarya</taxon>
        <taxon>Ascomycota</taxon>
        <taxon>Pezizomycotina</taxon>
        <taxon>Eurotiomycetes</taxon>
        <taxon>Eurotiomycetidae</taxon>
        <taxon>Onygenales</taxon>
        <taxon>Onygenales incertae sedis</taxon>
        <taxon>Polytolypa</taxon>
    </lineage>
</organism>
<dbReference type="InterPro" id="IPR002347">
    <property type="entry name" value="SDR_fam"/>
</dbReference>
<comment type="caution">
    <text evidence="3">The sequence shown here is derived from an EMBL/GenBank/DDBJ whole genome shotgun (WGS) entry which is preliminary data.</text>
</comment>
<dbReference type="Pfam" id="PF00106">
    <property type="entry name" value="adh_short"/>
    <property type="match status" value="1"/>
</dbReference>
<keyword evidence="2" id="KW-0560">Oxidoreductase</keyword>
<proteinExistence type="inferred from homology"/>
<dbReference type="EMBL" id="PDNA01000017">
    <property type="protein sequence ID" value="PGH26437.1"/>
    <property type="molecule type" value="Genomic_DNA"/>
</dbReference>
<dbReference type="SUPFAM" id="SSF51735">
    <property type="entry name" value="NAD(P)-binding Rossmann-fold domains"/>
    <property type="match status" value="1"/>
</dbReference>
<dbReference type="GO" id="GO:0016616">
    <property type="term" value="F:oxidoreductase activity, acting on the CH-OH group of donors, NAD or NADP as acceptor"/>
    <property type="evidence" value="ECO:0007669"/>
    <property type="project" value="TreeGrafter"/>
</dbReference>
<name>A0A2B7Z0T7_POLH7</name>
<accession>A0A2B7Z0T7</accession>
<dbReference type="Proteomes" id="UP000224634">
    <property type="component" value="Unassembled WGS sequence"/>
</dbReference>
<evidence type="ECO:0000256" key="1">
    <source>
        <dbReference type="ARBA" id="ARBA00006484"/>
    </source>
</evidence>